<protein>
    <recommendedName>
        <fullName evidence="3">Spore coat protein</fullName>
    </recommendedName>
</protein>
<sequence length="94" mass="9818">MPTQSQMPLMPTEGVKGAEADCGCGGGAPQMAPYGYGQGFPHAGHGAFPYGAPYGHQMGYGQPMQMMNPYGYGPMGGQAFGMPRGFDESSEFDV</sequence>
<evidence type="ECO:0000313" key="2">
    <source>
        <dbReference type="Proteomes" id="UP001519293"/>
    </source>
</evidence>
<gene>
    <name evidence="1" type="ORF">J2Z40_001121</name>
</gene>
<evidence type="ECO:0000313" key="1">
    <source>
        <dbReference type="EMBL" id="MBP2240564.1"/>
    </source>
</evidence>
<dbReference type="EMBL" id="JAGIKZ010000004">
    <property type="protein sequence ID" value="MBP2240564.1"/>
    <property type="molecule type" value="Genomic_DNA"/>
</dbReference>
<keyword evidence="2" id="KW-1185">Reference proteome</keyword>
<evidence type="ECO:0008006" key="3">
    <source>
        <dbReference type="Google" id="ProtNLM"/>
    </source>
</evidence>
<dbReference type="Proteomes" id="UP001519293">
    <property type="component" value="Unassembled WGS sequence"/>
</dbReference>
<proteinExistence type="predicted"/>
<accession>A0ABS4RCD7</accession>
<organism evidence="1 2">
    <name type="scientific">Cytobacillus eiseniae</name>
    <dbReference type="NCBI Taxonomy" id="762947"/>
    <lineage>
        <taxon>Bacteria</taxon>
        <taxon>Bacillati</taxon>
        <taxon>Bacillota</taxon>
        <taxon>Bacilli</taxon>
        <taxon>Bacillales</taxon>
        <taxon>Bacillaceae</taxon>
        <taxon>Cytobacillus</taxon>
    </lineage>
</organism>
<reference evidence="1 2" key="1">
    <citation type="submission" date="2021-03" db="EMBL/GenBank/DDBJ databases">
        <title>Genomic Encyclopedia of Type Strains, Phase IV (KMG-IV): sequencing the most valuable type-strain genomes for metagenomic binning, comparative biology and taxonomic classification.</title>
        <authorList>
            <person name="Goeker M."/>
        </authorList>
    </citation>
    <scope>NUCLEOTIDE SEQUENCE [LARGE SCALE GENOMIC DNA]</scope>
    <source>
        <strain evidence="1 2">DSM 26675</strain>
    </source>
</reference>
<comment type="caution">
    <text evidence="1">The sequence shown here is derived from an EMBL/GenBank/DDBJ whole genome shotgun (WGS) entry which is preliminary data.</text>
</comment>
<name>A0ABS4RCD7_9BACI</name>